<feature type="region of interest" description="Disordered" evidence="1">
    <location>
        <begin position="244"/>
        <end position="274"/>
    </location>
</feature>
<protein>
    <submittedName>
        <fullName evidence="3">Uncharacterized protein</fullName>
    </submittedName>
</protein>
<organism evidence="3 4">
    <name type="scientific">Amycolatopsis taiwanensis</name>
    <dbReference type="NCBI Taxonomy" id="342230"/>
    <lineage>
        <taxon>Bacteria</taxon>
        <taxon>Bacillati</taxon>
        <taxon>Actinomycetota</taxon>
        <taxon>Actinomycetes</taxon>
        <taxon>Pseudonocardiales</taxon>
        <taxon>Pseudonocardiaceae</taxon>
        <taxon>Amycolatopsis</taxon>
    </lineage>
</organism>
<keyword evidence="2" id="KW-0812">Transmembrane</keyword>
<dbReference type="AlphaFoldDB" id="A0A9W6R8I4"/>
<keyword evidence="4" id="KW-1185">Reference proteome</keyword>
<keyword evidence="2" id="KW-0472">Membrane</keyword>
<gene>
    <name evidence="3" type="ORF">Atai01_74470</name>
</gene>
<evidence type="ECO:0000256" key="1">
    <source>
        <dbReference type="SAM" id="MobiDB-lite"/>
    </source>
</evidence>
<dbReference type="EMBL" id="BSTI01000027">
    <property type="protein sequence ID" value="GLY70828.1"/>
    <property type="molecule type" value="Genomic_DNA"/>
</dbReference>
<sequence length="274" mass="30965">MVGSLLGTVLGPREAIWVAVSGMVLAPLAVLHLSQVRHYRSLTKYRLTTKDGKAGQDGTFALHDRYDRVPDLERTIRQLDRRRPWPELDPVTVGFPGRAPPEPVRLLRSGELRELGIRQNILHSVIVVTHRGHRYVLDRRLSRMPELIGRILAAQAKFRPLTRPGGRLAALRALGTAIRHPVVSSRKRAARARVLARWEARRQSSNARLRLLIQARQIDNEEKGKTMRQRLAFPSVPRLLRRRLHQEGTPRVSKSPSTLAWPVSATAKTRTAAT</sequence>
<comment type="caution">
    <text evidence="3">The sequence shown here is derived from an EMBL/GenBank/DDBJ whole genome shotgun (WGS) entry which is preliminary data.</text>
</comment>
<dbReference type="RefSeq" id="WP_027946904.1">
    <property type="nucleotide sequence ID" value="NZ_BSTI01000027.1"/>
</dbReference>
<feature type="transmembrane region" description="Helical" evidence="2">
    <location>
        <begin position="15"/>
        <end position="34"/>
    </location>
</feature>
<name>A0A9W6R8I4_9PSEU</name>
<evidence type="ECO:0000313" key="3">
    <source>
        <dbReference type="EMBL" id="GLY70828.1"/>
    </source>
</evidence>
<proteinExistence type="predicted"/>
<evidence type="ECO:0000313" key="4">
    <source>
        <dbReference type="Proteomes" id="UP001165136"/>
    </source>
</evidence>
<accession>A0A9W6R8I4</accession>
<reference evidence="3" key="1">
    <citation type="submission" date="2023-03" db="EMBL/GenBank/DDBJ databases">
        <title>Amycolatopsis taiwanensis NBRC 103393.</title>
        <authorList>
            <person name="Ichikawa N."/>
            <person name="Sato H."/>
            <person name="Tonouchi N."/>
        </authorList>
    </citation>
    <scope>NUCLEOTIDE SEQUENCE</scope>
    <source>
        <strain evidence="3">NBRC 103393</strain>
    </source>
</reference>
<keyword evidence="2" id="KW-1133">Transmembrane helix</keyword>
<dbReference type="Proteomes" id="UP001165136">
    <property type="component" value="Unassembled WGS sequence"/>
</dbReference>
<evidence type="ECO:0000256" key="2">
    <source>
        <dbReference type="SAM" id="Phobius"/>
    </source>
</evidence>